<name>B8GHX8_METPE</name>
<keyword evidence="3" id="KW-1185">Reference proteome</keyword>
<sequence>MPSPPNKFKRLEKTLKNLSNQANKVLTIDGVILGLLVSFLGFRDPNLKMLDDILPRWIFGFALVMLLASIFCCIGTINSGIYKSKNTKYNTPDWFETLQKRENNALRWYASALYLLLIGAFALFVLEVIIMVRPEYHIFFVDQIVGPMIQISLFHLIVLVSLFIGFIILIQWSQVLQKTWKTYLLPVEQTGETSKSGYGKLKYILSKIWKYRIFSQFQFDEKFDSEDQQTILSDFSHTPK</sequence>
<organism evidence="2 3">
    <name type="scientific">Methanosphaerula palustris (strain ATCC BAA-1556 / DSM 19958 / E1-9c)</name>
    <dbReference type="NCBI Taxonomy" id="521011"/>
    <lineage>
        <taxon>Archaea</taxon>
        <taxon>Methanobacteriati</taxon>
        <taxon>Methanobacteriota</taxon>
        <taxon>Stenosarchaea group</taxon>
        <taxon>Methanomicrobia</taxon>
        <taxon>Methanomicrobiales</taxon>
        <taxon>Methanoregulaceae</taxon>
        <taxon>Methanosphaerula</taxon>
    </lineage>
</organism>
<proteinExistence type="predicted"/>
<feature type="transmembrane region" description="Helical" evidence="1">
    <location>
        <begin position="152"/>
        <end position="172"/>
    </location>
</feature>
<dbReference type="KEGG" id="mpl:Mpal_1388"/>
<keyword evidence="1" id="KW-1133">Transmembrane helix</keyword>
<gene>
    <name evidence="2" type="ordered locus">Mpal_1388</name>
</gene>
<evidence type="ECO:0000313" key="2">
    <source>
        <dbReference type="EMBL" id="ACL16718.1"/>
    </source>
</evidence>
<accession>B8GHX8</accession>
<keyword evidence="1" id="KW-0812">Transmembrane</keyword>
<dbReference type="EMBL" id="CP001338">
    <property type="protein sequence ID" value="ACL16718.1"/>
    <property type="molecule type" value="Genomic_DNA"/>
</dbReference>
<dbReference type="HOGENOM" id="CLU_1154362_0_0_2"/>
<dbReference type="AlphaFoldDB" id="B8GHX8"/>
<protein>
    <submittedName>
        <fullName evidence="2">Uncharacterized protein</fullName>
    </submittedName>
</protein>
<feature type="transmembrane region" description="Helical" evidence="1">
    <location>
        <begin position="54"/>
        <end position="77"/>
    </location>
</feature>
<evidence type="ECO:0000313" key="3">
    <source>
        <dbReference type="Proteomes" id="UP000002457"/>
    </source>
</evidence>
<feature type="transmembrane region" description="Helical" evidence="1">
    <location>
        <begin position="21"/>
        <end position="42"/>
    </location>
</feature>
<keyword evidence="1" id="KW-0472">Membrane</keyword>
<reference evidence="2 3" key="1">
    <citation type="journal article" date="2015" name="Genome Announc.">
        <title>Complete Genome Sequence of Methanosphaerula palustris E1-9CT, a Hydrogenotrophic Methanogen Isolated from a Minerotrophic Fen Peatland.</title>
        <authorList>
            <person name="Cadillo-Quiroz H."/>
            <person name="Browne P."/>
            <person name="Kyrpides N."/>
            <person name="Woyke T."/>
            <person name="Goodwin L."/>
            <person name="Detter C."/>
            <person name="Yavitt J.B."/>
            <person name="Zinder S.H."/>
        </authorList>
    </citation>
    <scope>NUCLEOTIDE SEQUENCE [LARGE SCALE GENOMIC DNA]</scope>
    <source>
        <strain evidence="3">ATCC BAA-1556 / DSM 19958 / E1-9c</strain>
    </source>
</reference>
<dbReference type="Proteomes" id="UP000002457">
    <property type="component" value="Chromosome"/>
</dbReference>
<evidence type="ECO:0000256" key="1">
    <source>
        <dbReference type="SAM" id="Phobius"/>
    </source>
</evidence>
<feature type="transmembrane region" description="Helical" evidence="1">
    <location>
        <begin position="108"/>
        <end position="132"/>
    </location>
</feature>